<reference evidence="3" key="1">
    <citation type="journal article" date="2021" name="bioRxiv">
        <title>Whole Genome Assembly and Annotation of Northern Wild Rice, Zizania palustris L., Supports a Whole Genome Duplication in the Zizania Genus.</title>
        <authorList>
            <person name="Haas M."/>
            <person name="Kono T."/>
            <person name="Macchietto M."/>
            <person name="Millas R."/>
            <person name="McGilp L."/>
            <person name="Shao M."/>
            <person name="Duquette J."/>
            <person name="Hirsch C.N."/>
            <person name="Kimball J."/>
        </authorList>
    </citation>
    <scope>NUCLEOTIDE SEQUENCE</scope>
    <source>
        <tissue evidence="3">Fresh leaf tissue</tissue>
    </source>
</reference>
<dbReference type="InterPro" id="IPR051504">
    <property type="entry name" value="Plant_metabolite_acyltrans"/>
</dbReference>
<evidence type="ECO:0000256" key="2">
    <source>
        <dbReference type="ARBA" id="ARBA00023315"/>
    </source>
</evidence>
<reference evidence="3" key="2">
    <citation type="submission" date="2021-02" db="EMBL/GenBank/DDBJ databases">
        <authorList>
            <person name="Kimball J.A."/>
            <person name="Haas M.W."/>
            <person name="Macchietto M."/>
            <person name="Kono T."/>
            <person name="Duquette J."/>
            <person name="Shao M."/>
        </authorList>
    </citation>
    <scope>NUCLEOTIDE SEQUENCE</scope>
    <source>
        <tissue evidence="3">Fresh leaf tissue</tissue>
    </source>
</reference>
<dbReference type="PANTHER" id="PTHR31625">
    <property type="match status" value="1"/>
</dbReference>
<evidence type="ECO:0000313" key="3">
    <source>
        <dbReference type="EMBL" id="KAG8066423.1"/>
    </source>
</evidence>
<dbReference type="OrthoDB" id="667639at2759"/>
<keyword evidence="2" id="KW-0012">Acyltransferase</keyword>
<gene>
    <name evidence="3" type="ORF">GUJ93_ZPchr0004g38550</name>
</gene>
<comment type="caution">
    <text evidence="3">The sequence shown here is derived from an EMBL/GenBank/DDBJ whole genome shotgun (WGS) entry which is preliminary data.</text>
</comment>
<protein>
    <submittedName>
        <fullName evidence="3">Uncharacterized protein</fullName>
    </submittedName>
</protein>
<proteinExistence type="predicted"/>
<keyword evidence="1" id="KW-0808">Transferase</keyword>
<accession>A0A8J5VZY8</accession>
<dbReference type="AlphaFoldDB" id="A0A8J5VZY8"/>
<dbReference type="Pfam" id="PF02458">
    <property type="entry name" value="Transferase"/>
    <property type="match status" value="1"/>
</dbReference>
<keyword evidence="4" id="KW-1185">Reference proteome</keyword>
<dbReference type="EMBL" id="JAAALK010000285">
    <property type="protein sequence ID" value="KAG8066423.1"/>
    <property type="molecule type" value="Genomic_DNA"/>
</dbReference>
<name>A0A8J5VZY8_ZIZPA</name>
<dbReference type="Proteomes" id="UP000729402">
    <property type="component" value="Unassembled WGS sequence"/>
</dbReference>
<evidence type="ECO:0000256" key="1">
    <source>
        <dbReference type="ARBA" id="ARBA00022679"/>
    </source>
</evidence>
<dbReference type="GO" id="GO:0016747">
    <property type="term" value="F:acyltransferase activity, transferring groups other than amino-acyl groups"/>
    <property type="evidence" value="ECO:0007669"/>
    <property type="project" value="UniProtKB-ARBA"/>
</dbReference>
<sequence>MSTARIIDVTYVAVPATAAQLPETIKLTALEALWLPIPVLQHVLLYDGAAGLPPFDSVIRSLRSSLAATLASYAPLAGKLVHLKDTGDVAIACSASDGVKFVAAESDADARRLAGDEVHDIQTFQQLVPELDMSRLPTSVLAVQATRLHGGLAIGVTVHHGVADGRSLWMFVESWAAACRGESPGGATATPCFDRSVIKFPDGEEVARSILRKGSPNLPDVAMIVGEERTRLTRRTFTVDAHHLERLKQRIVGVGEAHGTPLRRPPSSFVAVVAMAWTFLTRCKISAADDGEVFLIFLADIRQRLDPPVDPGYFGTCLAACVARLPARDLHGAAALAAAASAVQEEIRKMAEDPLASWDFLSLVMEGKIPLDRMMNVSGSPGFRPYDVGDFGWGKPGRTEPITMNNDGQMALVRAGDGRGVQVSISLLQKPHMDAFTSQFLQLQSLE</sequence>
<organism evidence="3 4">
    <name type="scientific">Zizania palustris</name>
    <name type="common">Northern wild rice</name>
    <dbReference type="NCBI Taxonomy" id="103762"/>
    <lineage>
        <taxon>Eukaryota</taxon>
        <taxon>Viridiplantae</taxon>
        <taxon>Streptophyta</taxon>
        <taxon>Embryophyta</taxon>
        <taxon>Tracheophyta</taxon>
        <taxon>Spermatophyta</taxon>
        <taxon>Magnoliopsida</taxon>
        <taxon>Liliopsida</taxon>
        <taxon>Poales</taxon>
        <taxon>Poaceae</taxon>
        <taxon>BOP clade</taxon>
        <taxon>Oryzoideae</taxon>
        <taxon>Oryzeae</taxon>
        <taxon>Zizaniinae</taxon>
        <taxon>Zizania</taxon>
    </lineage>
</organism>
<evidence type="ECO:0000313" key="4">
    <source>
        <dbReference type="Proteomes" id="UP000729402"/>
    </source>
</evidence>